<sequence length="141" mass="16233">MDNDNVYENPWAGQQPDDIEHVINYLNSDYGPLLLALRPLRNLPHTLIIPIHHLLLTLDCIFTRMNGPFVRQLIPVILVEVAERYEPGAGFYVNVVIGFMPHISERFRPKLALLSQLGDQCQVFLIILTFLVLFAIEQRLE</sequence>
<organism evidence="1 2">
    <name type="scientific">Gibberella intermedia</name>
    <name type="common">Bulb rot disease fungus</name>
    <name type="synonym">Fusarium proliferatum</name>
    <dbReference type="NCBI Taxonomy" id="948311"/>
    <lineage>
        <taxon>Eukaryota</taxon>
        <taxon>Fungi</taxon>
        <taxon>Dikarya</taxon>
        <taxon>Ascomycota</taxon>
        <taxon>Pezizomycotina</taxon>
        <taxon>Sordariomycetes</taxon>
        <taxon>Hypocreomycetidae</taxon>
        <taxon>Hypocreales</taxon>
        <taxon>Nectriaceae</taxon>
        <taxon>Fusarium</taxon>
        <taxon>Fusarium fujikuroi species complex</taxon>
    </lineage>
</organism>
<protein>
    <submittedName>
        <fullName evidence="1">Uncharacterized protein</fullName>
    </submittedName>
</protein>
<evidence type="ECO:0000313" key="1">
    <source>
        <dbReference type="EMBL" id="RBA15876.1"/>
    </source>
</evidence>
<evidence type="ECO:0000313" key="2">
    <source>
        <dbReference type="Proteomes" id="UP000251714"/>
    </source>
</evidence>
<name>A0A365N542_GIBIN</name>
<comment type="caution">
    <text evidence="1">The sequence shown here is derived from an EMBL/GenBank/DDBJ whole genome shotgun (WGS) entry which is preliminary data.</text>
</comment>
<accession>A0A365N542</accession>
<dbReference type="AlphaFoldDB" id="A0A365N542"/>
<dbReference type="EMBL" id="PKMI01000020">
    <property type="protein sequence ID" value="RBA15876.1"/>
    <property type="molecule type" value="Genomic_DNA"/>
</dbReference>
<dbReference type="Proteomes" id="UP000251714">
    <property type="component" value="Unassembled WGS sequence"/>
</dbReference>
<reference evidence="1 2" key="1">
    <citation type="submission" date="2017-12" db="EMBL/GenBank/DDBJ databases">
        <title>Genome sequence of the mycotoxigenic crop pathogen Fusarium proliferatum, strain ITEM 2341 from Date Palm.</title>
        <authorList>
            <person name="Almiman B.F."/>
            <person name="Shittu T.A."/>
            <person name="Muthumeenakshi S."/>
            <person name="Baroncelli R."/>
            <person name="Sreenivasaprasada S."/>
        </authorList>
    </citation>
    <scope>NUCLEOTIDE SEQUENCE [LARGE SCALE GENOMIC DNA]</scope>
    <source>
        <strain evidence="1 2">ITEM 2341</strain>
    </source>
</reference>
<gene>
    <name evidence="1" type="ORF">FPRO05_12097</name>
</gene>
<proteinExistence type="predicted"/>